<dbReference type="RefSeq" id="WP_127931078.1">
    <property type="nucleotide sequence ID" value="NZ_SAUN01000001.1"/>
</dbReference>
<accession>A0A438LY21</accession>
<feature type="transmembrane region" description="Helical" evidence="5">
    <location>
        <begin position="67"/>
        <end position="88"/>
    </location>
</feature>
<keyword evidence="2 5" id="KW-0812">Transmembrane</keyword>
<dbReference type="AlphaFoldDB" id="A0A438LY21"/>
<dbReference type="OrthoDB" id="3537098at2"/>
<dbReference type="GO" id="GO:0016020">
    <property type="term" value="C:membrane"/>
    <property type="evidence" value="ECO:0007669"/>
    <property type="project" value="UniProtKB-SubCell"/>
</dbReference>
<feature type="transmembrane region" description="Helical" evidence="5">
    <location>
        <begin position="109"/>
        <end position="127"/>
    </location>
</feature>
<evidence type="ECO:0000256" key="4">
    <source>
        <dbReference type="ARBA" id="ARBA00023136"/>
    </source>
</evidence>
<comment type="subcellular location">
    <subcellularLocation>
        <location evidence="1">Membrane</location>
        <topology evidence="1">Multi-pass membrane protein</topology>
    </subcellularLocation>
</comment>
<dbReference type="InterPro" id="IPR009908">
    <property type="entry name" value="Methylamine_util_MauE"/>
</dbReference>
<name>A0A438LY21_9ACTN</name>
<keyword evidence="8" id="KW-1185">Reference proteome</keyword>
<evidence type="ECO:0000256" key="2">
    <source>
        <dbReference type="ARBA" id="ARBA00022692"/>
    </source>
</evidence>
<reference evidence="7 8" key="1">
    <citation type="submission" date="2019-01" db="EMBL/GenBank/DDBJ databases">
        <title>Sequencing the genomes of 1000 actinobacteria strains.</title>
        <authorList>
            <person name="Klenk H.-P."/>
        </authorList>
    </citation>
    <scope>NUCLEOTIDE SEQUENCE [LARGE SCALE GENOMIC DNA]</scope>
    <source>
        <strain evidence="7 8">DSM 43925</strain>
    </source>
</reference>
<keyword evidence="4 5" id="KW-0472">Membrane</keyword>
<protein>
    <recommendedName>
        <fullName evidence="6">Methylamine utilisation protein MauE domain-containing protein</fullName>
    </recommendedName>
</protein>
<keyword evidence="3 5" id="KW-1133">Transmembrane helix</keyword>
<dbReference type="Pfam" id="PF07291">
    <property type="entry name" value="MauE"/>
    <property type="match status" value="1"/>
</dbReference>
<dbReference type="GO" id="GO:0030416">
    <property type="term" value="P:methylamine metabolic process"/>
    <property type="evidence" value="ECO:0007669"/>
    <property type="project" value="InterPro"/>
</dbReference>
<evidence type="ECO:0000256" key="1">
    <source>
        <dbReference type="ARBA" id="ARBA00004141"/>
    </source>
</evidence>
<dbReference type="Proteomes" id="UP000284824">
    <property type="component" value="Unassembled WGS sequence"/>
</dbReference>
<evidence type="ECO:0000256" key="5">
    <source>
        <dbReference type="SAM" id="Phobius"/>
    </source>
</evidence>
<evidence type="ECO:0000313" key="7">
    <source>
        <dbReference type="EMBL" id="RVX38445.1"/>
    </source>
</evidence>
<evidence type="ECO:0000256" key="3">
    <source>
        <dbReference type="ARBA" id="ARBA00022989"/>
    </source>
</evidence>
<sequence>MIVIVTRYGLGILLALAVLGKARHFAAFQSSLAPFGLHGRIAQVGAFTVVTVEALAALTAFAPVGDVVVGVIATILGASFTAAQTYLLTVGDQAPCLCFGRRERASMRTWARAALVLLMGLTLWSVAA</sequence>
<organism evidence="7 8">
    <name type="scientific">Nonomuraea polychroma</name>
    <dbReference type="NCBI Taxonomy" id="46176"/>
    <lineage>
        <taxon>Bacteria</taxon>
        <taxon>Bacillati</taxon>
        <taxon>Actinomycetota</taxon>
        <taxon>Actinomycetes</taxon>
        <taxon>Streptosporangiales</taxon>
        <taxon>Streptosporangiaceae</taxon>
        <taxon>Nonomuraea</taxon>
    </lineage>
</organism>
<evidence type="ECO:0000313" key="8">
    <source>
        <dbReference type="Proteomes" id="UP000284824"/>
    </source>
</evidence>
<gene>
    <name evidence="7" type="ORF">EDD27_0755</name>
</gene>
<feature type="domain" description="Methylamine utilisation protein MauE" evidence="6">
    <location>
        <begin position="2"/>
        <end position="124"/>
    </location>
</feature>
<proteinExistence type="predicted"/>
<comment type="caution">
    <text evidence="7">The sequence shown here is derived from an EMBL/GenBank/DDBJ whole genome shotgun (WGS) entry which is preliminary data.</text>
</comment>
<dbReference type="EMBL" id="SAUN01000001">
    <property type="protein sequence ID" value="RVX38445.1"/>
    <property type="molecule type" value="Genomic_DNA"/>
</dbReference>
<evidence type="ECO:0000259" key="6">
    <source>
        <dbReference type="Pfam" id="PF07291"/>
    </source>
</evidence>